<protein>
    <submittedName>
        <fullName evidence="4">Uncharacterized protein</fullName>
    </submittedName>
</protein>
<keyword evidence="5" id="KW-1185">Reference proteome</keyword>
<dbReference type="Pfam" id="PF11807">
    <property type="entry name" value="UstYa"/>
    <property type="match status" value="1"/>
</dbReference>
<evidence type="ECO:0000256" key="2">
    <source>
        <dbReference type="ARBA" id="ARBA00035112"/>
    </source>
</evidence>
<dbReference type="STRING" id="113226.A0A139HZA1"/>
<feature type="transmembrane region" description="Helical" evidence="3">
    <location>
        <begin position="82"/>
        <end position="106"/>
    </location>
</feature>
<keyword evidence="3" id="KW-0812">Transmembrane</keyword>
<dbReference type="Proteomes" id="UP000073492">
    <property type="component" value="Unassembled WGS sequence"/>
</dbReference>
<evidence type="ECO:0000256" key="1">
    <source>
        <dbReference type="ARBA" id="ARBA00004685"/>
    </source>
</evidence>
<dbReference type="EMBL" id="LFZO01000529">
    <property type="protein sequence ID" value="KXT07796.1"/>
    <property type="molecule type" value="Genomic_DNA"/>
</dbReference>
<dbReference type="PANTHER" id="PTHR33365">
    <property type="entry name" value="YALI0B05434P"/>
    <property type="match status" value="1"/>
</dbReference>
<dbReference type="AlphaFoldDB" id="A0A139HZA1"/>
<dbReference type="OrthoDB" id="3687641at2759"/>
<organism evidence="4 5">
    <name type="scientific">Pseudocercospora musae</name>
    <dbReference type="NCBI Taxonomy" id="113226"/>
    <lineage>
        <taxon>Eukaryota</taxon>
        <taxon>Fungi</taxon>
        <taxon>Dikarya</taxon>
        <taxon>Ascomycota</taxon>
        <taxon>Pezizomycotina</taxon>
        <taxon>Dothideomycetes</taxon>
        <taxon>Dothideomycetidae</taxon>
        <taxon>Mycosphaerellales</taxon>
        <taxon>Mycosphaerellaceae</taxon>
        <taxon>Pseudocercospora</taxon>
    </lineage>
</organism>
<dbReference type="GO" id="GO:0043386">
    <property type="term" value="P:mycotoxin biosynthetic process"/>
    <property type="evidence" value="ECO:0007669"/>
    <property type="project" value="InterPro"/>
</dbReference>
<name>A0A139HZA1_9PEZI</name>
<reference evidence="4 5" key="1">
    <citation type="submission" date="2015-07" db="EMBL/GenBank/DDBJ databases">
        <title>Comparative genomics of the Sigatoka disease complex on banana suggests a link between parallel evolutionary changes in Pseudocercospora fijiensis and Pseudocercospora eumusae and increased virulence on the banana host.</title>
        <authorList>
            <person name="Chang T.-C."/>
            <person name="Salvucci A."/>
            <person name="Crous P.W."/>
            <person name="Stergiopoulos I."/>
        </authorList>
    </citation>
    <scope>NUCLEOTIDE SEQUENCE [LARGE SCALE GENOMIC DNA]</scope>
    <source>
        <strain evidence="4 5">CBS 116634</strain>
    </source>
</reference>
<dbReference type="PANTHER" id="PTHR33365:SF4">
    <property type="entry name" value="CYCLOCHLOROTINE BIOSYNTHESIS PROTEIN O"/>
    <property type="match status" value="1"/>
</dbReference>
<proteinExistence type="inferred from homology"/>
<gene>
    <name evidence="4" type="ORF">AC579_10257</name>
</gene>
<keyword evidence="3" id="KW-0472">Membrane</keyword>
<comment type="similarity">
    <text evidence="2">Belongs to the ustYa family.</text>
</comment>
<evidence type="ECO:0000313" key="5">
    <source>
        <dbReference type="Proteomes" id="UP000073492"/>
    </source>
</evidence>
<dbReference type="InterPro" id="IPR021765">
    <property type="entry name" value="UstYa-like"/>
</dbReference>
<sequence length="307" mass="34740">MSVVWCCRDSIAKVRIGYVPVVASCWLGIFFSPSVLSRLRHSIKTSCKMLSFDKLRTSIDGSASGSDEHLLGRKAHHCKCRAWIYTTSAIALQAIILVLVATLVVFSQHVDDCSCSNSVETEVSTDYGNLKDTIDLVQLAFVNPIQPTANLERLEIWRDRSTPDYGGPPSPEVDSAWAELLKKVTFNLSLADDVAKPAIGNTYELDGRVTIGIEVYHALHCLDILRVMLYPEYYSDNPILHEPLDETSLHRSHCIDYLRQYVQCNVDLTPMYWYKVPHYDKLLLRPGTLHTCRNFDQLSQWISSVSR</sequence>
<comment type="pathway">
    <text evidence="1">Mycotoxin biosynthesis.</text>
</comment>
<accession>A0A139HZA1</accession>
<feature type="transmembrane region" description="Helical" evidence="3">
    <location>
        <begin position="18"/>
        <end position="39"/>
    </location>
</feature>
<keyword evidence="3" id="KW-1133">Transmembrane helix</keyword>
<evidence type="ECO:0000256" key="3">
    <source>
        <dbReference type="SAM" id="Phobius"/>
    </source>
</evidence>
<comment type="caution">
    <text evidence="4">The sequence shown here is derived from an EMBL/GenBank/DDBJ whole genome shotgun (WGS) entry which is preliminary data.</text>
</comment>
<evidence type="ECO:0000313" key="4">
    <source>
        <dbReference type="EMBL" id="KXT07796.1"/>
    </source>
</evidence>